<dbReference type="SUPFAM" id="SSF53335">
    <property type="entry name" value="S-adenosyl-L-methionine-dependent methyltransferases"/>
    <property type="match status" value="1"/>
</dbReference>
<feature type="domain" description="PRMT5 arginine-N-methyltransferase" evidence="6">
    <location>
        <begin position="308"/>
        <end position="474"/>
    </location>
</feature>
<feature type="region of interest" description="Disordered" evidence="5">
    <location>
        <begin position="1352"/>
        <end position="1374"/>
    </location>
</feature>
<accession>A0A1Y2GA10</accession>
<evidence type="ECO:0000259" key="8">
    <source>
        <dbReference type="Pfam" id="PF17286"/>
    </source>
</evidence>
<keyword evidence="10" id="KW-1185">Reference proteome</keyword>
<dbReference type="Gene3D" id="3.80.10.10">
    <property type="entry name" value="Ribonuclease Inhibitor"/>
    <property type="match status" value="2"/>
</dbReference>
<gene>
    <name evidence="9" type="ORF">BCR41DRAFT_390693</name>
</gene>
<dbReference type="EMBL" id="MCFF01000076">
    <property type="protein sequence ID" value="ORY96993.1"/>
    <property type="molecule type" value="Genomic_DNA"/>
</dbReference>
<dbReference type="GO" id="GO:0032259">
    <property type="term" value="P:methylation"/>
    <property type="evidence" value="ECO:0007669"/>
    <property type="project" value="UniProtKB-KW"/>
</dbReference>
<evidence type="ECO:0000313" key="10">
    <source>
        <dbReference type="Proteomes" id="UP000193648"/>
    </source>
</evidence>
<dbReference type="InterPro" id="IPR035248">
    <property type="entry name" value="PRMT5_C"/>
</dbReference>
<dbReference type="Pfam" id="PF05185">
    <property type="entry name" value="PRMT5"/>
    <property type="match status" value="1"/>
</dbReference>
<dbReference type="Gene3D" id="3.40.50.150">
    <property type="entry name" value="Vaccinia Virus protein VP39"/>
    <property type="match status" value="1"/>
</dbReference>
<reference evidence="9 10" key="1">
    <citation type="submission" date="2016-07" db="EMBL/GenBank/DDBJ databases">
        <title>Pervasive Adenine N6-methylation of Active Genes in Fungi.</title>
        <authorList>
            <consortium name="DOE Joint Genome Institute"/>
            <person name="Mondo S.J."/>
            <person name="Dannebaum R.O."/>
            <person name="Kuo R.C."/>
            <person name="Labutti K."/>
            <person name="Haridas S."/>
            <person name="Kuo A."/>
            <person name="Salamov A."/>
            <person name="Ahrendt S.R."/>
            <person name="Lipzen A."/>
            <person name="Sullivan W."/>
            <person name="Andreopoulos W.B."/>
            <person name="Clum A."/>
            <person name="Lindquist E."/>
            <person name="Daum C."/>
            <person name="Ramamoorthy G.K."/>
            <person name="Gryganskyi A."/>
            <person name="Culley D."/>
            <person name="Magnuson J.K."/>
            <person name="James T.Y."/>
            <person name="O'Malley M.A."/>
            <person name="Stajich J.E."/>
            <person name="Spatafora J.W."/>
            <person name="Visel A."/>
            <person name="Grigoriev I.V."/>
        </authorList>
    </citation>
    <scope>NUCLEOTIDE SEQUENCE [LARGE SCALE GENOMIC DNA]</scope>
    <source>
        <strain evidence="9 10">NRRL 3116</strain>
    </source>
</reference>
<evidence type="ECO:0000259" key="6">
    <source>
        <dbReference type="Pfam" id="PF05185"/>
    </source>
</evidence>
<feature type="domain" description="PRMT5 oligomerisation" evidence="8">
    <location>
        <begin position="477"/>
        <end position="636"/>
    </location>
</feature>
<evidence type="ECO:0000256" key="4">
    <source>
        <dbReference type="PROSITE-ProRule" id="PRU01015"/>
    </source>
</evidence>
<dbReference type="GeneID" id="33570103"/>
<dbReference type="PROSITE" id="PS51678">
    <property type="entry name" value="SAM_MT_PRMT"/>
    <property type="match status" value="1"/>
</dbReference>
<dbReference type="FunFam" id="3.40.50.150:FF:000149">
    <property type="entry name" value="Protein arginine N-methyltransferase"/>
    <property type="match status" value="1"/>
</dbReference>
<dbReference type="InParanoid" id="A0A1Y2GA10"/>
<sequence>MAISFQQIAAMSLESVQIGYLPPADKITAENLHLLVAYAQSKGFDYVVSPINSPSYQRVLFEGHGPQSPDLTMWRAGMEALKPVDLVVRTADHSDLIVGTLSEWQDFDSKDPKIRLHSELALRQQFNWASHLGLGGILLPYPPSTKPLTNYGRVVTGSLSMVPYTACWLKIPCMDEQLEIGVPEELQGMKSWERWNIIHNMVGSESKLGVALELSGSLPTDQVLDRWFAEPVKVIILPEDTFLTNGKGYPVLSKRHQHVVRKFMKFKPYFIIASSKMAELTLDDTSVSPHADYIRYMHRSQDAPSVIDQFATGYQDYLQAPLQPLQDNLESSTYETFEKDPVKYQQYELAIERALRDRPVAVNDEEDVTIVMVVGAGRGPLVDCSLRAANRAGKNIRVYAVEKNPNAFVTIQNKKATLWGDRVNIVFSDMRTWSPPEQAHILVSELLGSFGDNELSPECLDGAQKVLRPDGISIPADYTTFIAPMSSSKLHADVSAFKDLSHFETSYVVMFKAVSLLAQPKPIWSFEHPNKMDIPMNQNPLSNHHNIRSGSIEFTCQVSGMVHGVAGYFESVLYKDVMLSINPATHSPGMFSWFPIYFPIKTPIYVPAGSQVVLDFWRLTDTRKVWYEWRAEQMPAGSTHLNPTTLTVDLLSHITEAQMENVKDQRLSKPFFLERRTTNPMELHEIRVNVACFLSRRELRNCILVCEAWWESFMPFLWIDLRPVYHNVLGSPNDYPSPMLMRKNGHLIKTFEYNGHGTVLLSMIPHSDGPYKSEELEWRKSQQEEDNEANWLYADEDLDSETSIDPEETLSDFEERIEKNKITRQNRMLQLQEVKLTNKRQNETSRFLNDNTDYRHNICNQIEKLIFTEKRFSRDQGCHYRNWIKLMQLNQDHLRSLEFNFAIRSIEAFRDIFHQITLLKQLSELTLVDNDLDIPKTKTFLEMICVRLRKLELKNVRIYHGPPHGYLTQSPLNIPITRMERMKSLAFIKVQSRNTDFTTLFLRQCPNLVELVFHLQWPQTSQQFAAILSERLINVTHLTFKASGVSDLGASEIIKSLPILQKLDLSESAFGLVATNHLSIKHHFTISCLDIRGCSHVTGSMIQRILGECRSLQSFCADHIHARDIVNNSVYPTWACIGLKELSLDFQGNPNDIEANLKIYRQLAQLVCLKHLNISRSDRMNNTNGYSNCLTLGLRAGLKELRTMVHMQSLTYRGLVNNEVGVVELQWMAKAWPQLSQISGKLIERKSTKFNVNILPKLTAFSSGVHSLNARNNDHSSVDERSMATHSSQIQQTITSTNRSFSQSLDHRTRNQAPPNLLVIELRRLKLNHRIQVIHHVEDTITPEQRRRQKYLLGGSSEDESERPLFGHIDPRYR</sequence>
<dbReference type="InterPro" id="IPR035247">
    <property type="entry name" value="PRMT5_TIM"/>
</dbReference>
<protein>
    <submittedName>
        <fullName evidence="9">PRMT5 arginine-N-methyltransferase-domain-containing protein</fullName>
    </submittedName>
</protein>
<dbReference type="PANTHER" id="PTHR10738">
    <property type="entry name" value="PROTEIN ARGININE N-METHYLTRANSFERASE 5"/>
    <property type="match status" value="1"/>
</dbReference>
<dbReference type="Proteomes" id="UP000193648">
    <property type="component" value="Unassembled WGS sequence"/>
</dbReference>
<dbReference type="GO" id="GO:0016274">
    <property type="term" value="F:protein-arginine N-methyltransferase activity"/>
    <property type="evidence" value="ECO:0007669"/>
    <property type="project" value="InterPro"/>
</dbReference>
<dbReference type="GO" id="GO:0005634">
    <property type="term" value="C:nucleus"/>
    <property type="evidence" value="ECO:0007669"/>
    <property type="project" value="TreeGrafter"/>
</dbReference>
<dbReference type="Pfam" id="PF17286">
    <property type="entry name" value="PRMT5_C"/>
    <property type="match status" value="1"/>
</dbReference>
<organism evidence="9 10">
    <name type="scientific">Lobosporangium transversale</name>
    <dbReference type="NCBI Taxonomy" id="64571"/>
    <lineage>
        <taxon>Eukaryota</taxon>
        <taxon>Fungi</taxon>
        <taxon>Fungi incertae sedis</taxon>
        <taxon>Mucoromycota</taxon>
        <taxon>Mortierellomycotina</taxon>
        <taxon>Mortierellomycetes</taxon>
        <taxon>Mortierellales</taxon>
        <taxon>Mortierellaceae</taxon>
        <taxon>Lobosporangium</taxon>
    </lineage>
</organism>
<evidence type="ECO:0000313" key="9">
    <source>
        <dbReference type="EMBL" id="ORY96993.1"/>
    </source>
</evidence>
<evidence type="ECO:0000256" key="2">
    <source>
        <dbReference type="ARBA" id="ARBA00022679"/>
    </source>
</evidence>
<keyword evidence="2 4" id="KW-0808">Transferase</keyword>
<dbReference type="PANTHER" id="PTHR10738:SF0">
    <property type="entry name" value="PROTEIN ARGININE N-METHYLTRANSFERASE 5"/>
    <property type="match status" value="1"/>
</dbReference>
<evidence type="ECO:0000256" key="5">
    <source>
        <dbReference type="SAM" id="MobiDB-lite"/>
    </source>
</evidence>
<dbReference type="STRING" id="64571.A0A1Y2GA10"/>
<keyword evidence="3 4" id="KW-0949">S-adenosyl-L-methionine</keyword>
<feature type="compositionally biased region" description="Basic and acidic residues" evidence="5">
    <location>
        <begin position="1362"/>
        <end position="1374"/>
    </location>
</feature>
<dbReference type="InterPro" id="IPR029063">
    <property type="entry name" value="SAM-dependent_MTases_sf"/>
</dbReference>
<keyword evidence="1 4" id="KW-0489">Methyltransferase</keyword>
<dbReference type="OrthoDB" id="1368803at2759"/>
<dbReference type="GO" id="GO:0005829">
    <property type="term" value="C:cytosol"/>
    <property type="evidence" value="ECO:0007669"/>
    <property type="project" value="TreeGrafter"/>
</dbReference>
<dbReference type="Gene3D" id="2.70.160.11">
    <property type="entry name" value="Hnrnp arginine n-methyltransferase1"/>
    <property type="match status" value="1"/>
</dbReference>
<dbReference type="InterPro" id="IPR025799">
    <property type="entry name" value="Arg_MeTrfase"/>
</dbReference>
<name>A0A1Y2GA10_9FUNG</name>
<feature type="domain" description="PRMT5 TIM barrel" evidence="7">
    <location>
        <begin position="43"/>
        <end position="299"/>
    </location>
</feature>
<dbReference type="GO" id="GO:0006355">
    <property type="term" value="P:regulation of DNA-templated transcription"/>
    <property type="evidence" value="ECO:0007669"/>
    <property type="project" value="TreeGrafter"/>
</dbReference>
<evidence type="ECO:0000259" key="7">
    <source>
        <dbReference type="Pfam" id="PF17285"/>
    </source>
</evidence>
<evidence type="ECO:0000256" key="3">
    <source>
        <dbReference type="ARBA" id="ARBA00022691"/>
    </source>
</evidence>
<comment type="caution">
    <text evidence="9">The sequence shown here is derived from an EMBL/GenBank/DDBJ whole genome shotgun (WGS) entry which is preliminary data.</text>
</comment>
<dbReference type="InterPro" id="IPR032675">
    <property type="entry name" value="LRR_dom_sf"/>
</dbReference>
<dbReference type="Gene3D" id="3.20.20.150">
    <property type="entry name" value="Divalent-metal-dependent TIM barrel enzymes"/>
    <property type="match status" value="1"/>
</dbReference>
<evidence type="ECO:0000256" key="1">
    <source>
        <dbReference type="ARBA" id="ARBA00022603"/>
    </source>
</evidence>
<dbReference type="SUPFAM" id="SSF52047">
    <property type="entry name" value="RNI-like"/>
    <property type="match status" value="1"/>
</dbReference>
<dbReference type="CDD" id="cd02440">
    <property type="entry name" value="AdoMet_MTases"/>
    <property type="match status" value="1"/>
</dbReference>
<proteinExistence type="predicted"/>
<dbReference type="InterPro" id="IPR035075">
    <property type="entry name" value="PRMT5"/>
</dbReference>
<dbReference type="Pfam" id="PF17285">
    <property type="entry name" value="PRMT5_TIM"/>
    <property type="match status" value="1"/>
</dbReference>
<dbReference type="RefSeq" id="XP_021875555.1">
    <property type="nucleotide sequence ID" value="XM_022028260.1"/>
</dbReference>